<dbReference type="InterPro" id="IPR036390">
    <property type="entry name" value="WH_DNA-bd_sf"/>
</dbReference>
<dbReference type="CDD" id="cd00090">
    <property type="entry name" value="HTH_ARSR"/>
    <property type="match status" value="1"/>
</dbReference>
<dbReference type="NCBIfam" id="NF005061">
    <property type="entry name" value="PRK06474.1"/>
    <property type="match status" value="1"/>
</dbReference>
<sequence>MDTHAGKQSEKPNRSDRPERLEKLILHPVRMRIIQALVDGAQLTAKQLLERLDDVSQATLYRHIQVLEQAHLITVTEQIRKRGTLERIFMLPEHQSPLTLQALEKVSSEEHFALFMKFATHVMADFGEYVHQSSAQLMKDGVTYRQVPLWLSDAENEQLIRQMRELIERAAQNKPRADRRRRSVTTIIFPEAEADKASEEAGDDPS</sequence>
<evidence type="ECO:0000256" key="2">
    <source>
        <dbReference type="SAM" id="MobiDB-lite"/>
    </source>
</evidence>
<dbReference type="Proteomes" id="UP001597497">
    <property type="component" value="Unassembled WGS sequence"/>
</dbReference>
<name>A0ABW5R7A9_9BACL</name>
<dbReference type="RefSeq" id="WP_379928336.1">
    <property type="nucleotide sequence ID" value="NZ_JBHUMM010000007.1"/>
</dbReference>
<dbReference type="SMART" id="SM00418">
    <property type="entry name" value="HTH_ARSR"/>
    <property type="match status" value="1"/>
</dbReference>
<feature type="domain" description="HTH arsR-type" evidence="3">
    <location>
        <begin position="20"/>
        <end position="131"/>
    </location>
</feature>
<dbReference type="Gene3D" id="6.10.140.2180">
    <property type="match status" value="1"/>
</dbReference>
<dbReference type="InterPro" id="IPR011991">
    <property type="entry name" value="ArsR-like_HTH"/>
</dbReference>
<keyword evidence="5" id="KW-1185">Reference proteome</keyword>
<evidence type="ECO:0000313" key="5">
    <source>
        <dbReference type="Proteomes" id="UP001597497"/>
    </source>
</evidence>
<protein>
    <submittedName>
        <fullName evidence="4">Helix-turn-helix domain-containing protein</fullName>
    </submittedName>
</protein>
<evidence type="ECO:0000259" key="3">
    <source>
        <dbReference type="SMART" id="SM00418"/>
    </source>
</evidence>
<keyword evidence="1" id="KW-0238">DNA-binding</keyword>
<dbReference type="InterPro" id="IPR001845">
    <property type="entry name" value="HTH_ArsR_DNA-bd_dom"/>
</dbReference>
<dbReference type="SUPFAM" id="SSF46785">
    <property type="entry name" value="Winged helix' DNA-binding domain"/>
    <property type="match status" value="1"/>
</dbReference>
<dbReference type="Pfam" id="PF12840">
    <property type="entry name" value="HTH_20"/>
    <property type="match status" value="1"/>
</dbReference>
<dbReference type="InterPro" id="IPR036388">
    <property type="entry name" value="WH-like_DNA-bd_sf"/>
</dbReference>
<reference evidence="5" key="1">
    <citation type="journal article" date="2019" name="Int. J. Syst. Evol. Microbiol.">
        <title>The Global Catalogue of Microorganisms (GCM) 10K type strain sequencing project: providing services to taxonomists for standard genome sequencing and annotation.</title>
        <authorList>
            <consortium name="The Broad Institute Genomics Platform"/>
            <consortium name="The Broad Institute Genome Sequencing Center for Infectious Disease"/>
            <person name="Wu L."/>
            <person name="Ma J."/>
        </authorList>
    </citation>
    <scope>NUCLEOTIDE SEQUENCE [LARGE SCALE GENOMIC DNA]</scope>
    <source>
        <strain evidence="5">KCTC 33676</strain>
    </source>
</reference>
<proteinExistence type="predicted"/>
<dbReference type="Gene3D" id="1.10.10.10">
    <property type="entry name" value="Winged helix-like DNA-binding domain superfamily/Winged helix DNA-binding domain"/>
    <property type="match status" value="1"/>
</dbReference>
<evidence type="ECO:0000313" key="4">
    <source>
        <dbReference type="EMBL" id="MFD2670913.1"/>
    </source>
</evidence>
<evidence type="ECO:0000256" key="1">
    <source>
        <dbReference type="ARBA" id="ARBA00023125"/>
    </source>
</evidence>
<organism evidence="4 5">
    <name type="scientific">Marinicrinis sediminis</name>
    <dbReference type="NCBI Taxonomy" id="1652465"/>
    <lineage>
        <taxon>Bacteria</taxon>
        <taxon>Bacillati</taxon>
        <taxon>Bacillota</taxon>
        <taxon>Bacilli</taxon>
        <taxon>Bacillales</taxon>
        <taxon>Paenibacillaceae</taxon>
    </lineage>
</organism>
<dbReference type="EMBL" id="JBHUMM010000007">
    <property type="protein sequence ID" value="MFD2670913.1"/>
    <property type="molecule type" value="Genomic_DNA"/>
</dbReference>
<gene>
    <name evidence="4" type="ORF">ACFSUC_04735</name>
</gene>
<feature type="region of interest" description="Disordered" evidence="2">
    <location>
        <begin position="171"/>
        <end position="206"/>
    </location>
</feature>
<comment type="caution">
    <text evidence="4">The sequence shown here is derived from an EMBL/GenBank/DDBJ whole genome shotgun (WGS) entry which is preliminary data.</text>
</comment>
<accession>A0ABW5R7A9</accession>